<name>A0A1G8LN03_9MICC</name>
<evidence type="ECO:0008006" key="3">
    <source>
        <dbReference type="Google" id="ProtNLM"/>
    </source>
</evidence>
<dbReference type="EMBL" id="FNEI01000003">
    <property type="protein sequence ID" value="SDI57078.1"/>
    <property type="molecule type" value="Genomic_DNA"/>
</dbReference>
<dbReference type="PROSITE" id="PS51257">
    <property type="entry name" value="PROKAR_LIPOPROTEIN"/>
    <property type="match status" value="1"/>
</dbReference>
<dbReference type="RefSeq" id="WP_074587385.1">
    <property type="nucleotide sequence ID" value="NZ_FNEI01000003.1"/>
</dbReference>
<dbReference type="Proteomes" id="UP000182130">
    <property type="component" value="Unassembled WGS sequence"/>
</dbReference>
<evidence type="ECO:0000313" key="2">
    <source>
        <dbReference type="Proteomes" id="UP000182130"/>
    </source>
</evidence>
<proteinExistence type="predicted"/>
<sequence>MTIRPAMTRRLALLMLGTALACALGACSPGGTMPESNDKLDRSVLDAARNGTELRLSDATDFEWDQAGFITEGTPATEIESAFGEAITREKRYTASPALFVFLKDGKVAKAIRITPDAFSGSDAKKKYGRDVALVPVEGRSGYLAWRE</sequence>
<protein>
    <recommendedName>
        <fullName evidence="3">Lipoprotein</fullName>
    </recommendedName>
</protein>
<keyword evidence="2" id="KW-1185">Reference proteome</keyword>
<evidence type="ECO:0000313" key="1">
    <source>
        <dbReference type="EMBL" id="SDI57078.1"/>
    </source>
</evidence>
<accession>A0A1G8LN03</accession>
<dbReference type="OrthoDB" id="4940027at2"/>
<gene>
    <name evidence="1" type="ORF">SAMN05216555_103119</name>
</gene>
<dbReference type="AlphaFoldDB" id="A0A1G8LN03"/>
<reference evidence="2" key="1">
    <citation type="submission" date="2016-10" db="EMBL/GenBank/DDBJ databases">
        <authorList>
            <person name="Varghese N."/>
            <person name="Submissions S."/>
        </authorList>
    </citation>
    <scope>NUCLEOTIDE SEQUENCE [LARGE SCALE GENOMIC DNA]</scope>
    <source>
        <strain evidence="2">CGMCC 1.10783</strain>
    </source>
</reference>
<organism evidence="1 2">
    <name type="scientific">Arthrobacter cupressi</name>
    <dbReference type="NCBI Taxonomy" id="1045773"/>
    <lineage>
        <taxon>Bacteria</taxon>
        <taxon>Bacillati</taxon>
        <taxon>Actinomycetota</taxon>
        <taxon>Actinomycetes</taxon>
        <taxon>Micrococcales</taxon>
        <taxon>Micrococcaceae</taxon>
        <taxon>Arthrobacter</taxon>
    </lineage>
</organism>
<dbReference type="STRING" id="1045773.SAMN05216555_103119"/>